<dbReference type="InterPro" id="IPR041723">
    <property type="entry name" value="CCT"/>
</dbReference>
<dbReference type="EC" id="2.7.7.14" evidence="10"/>
<dbReference type="SUPFAM" id="SSF52374">
    <property type="entry name" value="Nucleotidylyl transferase"/>
    <property type="match status" value="2"/>
</dbReference>
<dbReference type="InterPro" id="IPR044608">
    <property type="entry name" value="Ect1/PCYT2"/>
</dbReference>
<dbReference type="RefSeq" id="XP_022460708.1">
    <property type="nucleotide sequence ID" value="XM_022601466.1"/>
</dbReference>
<comment type="pathway">
    <text evidence="9">Phospholipid metabolism; phosphatidylethanolamine biosynthesis; phosphatidylethanolamine from ethanolamine: step 2/3.</text>
</comment>
<evidence type="ECO:0000256" key="9">
    <source>
        <dbReference type="ARBA" id="ARBA00024191"/>
    </source>
</evidence>
<dbReference type="Proteomes" id="UP000019384">
    <property type="component" value="Unassembled WGS sequence"/>
</dbReference>
<dbReference type="UniPathway" id="UPA00558">
    <property type="reaction ID" value="UER00742"/>
</dbReference>
<dbReference type="Gene3D" id="3.40.50.620">
    <property type="entry name" value="HUPs"/>
    <property type="match status" value="2"/>
</dbReference>
<dbReference type="GO" id="GO:0004306">
    <property type="term" value="F:ethanolamine-phosphate cytidylyltransferase activity"/>
    <property type="evidence" value="ECO:0007669"/>
    <property type="project" value="UniProtKB-EC"/>
</dbReference>
<keyword evidence="7" id="KW-0594">Phospholipid biosynthesis</keyword>
<dbReference type="CDD" id="cd02174">
    <property type="entry name" value="CCT"/>
    <property type="match status" value="1"/>
</dbReference>
<dbReference type="InterPro" id="IPR004821">
    <property type="entry name" value="Cyt_trans-like"/>
</dbReference>
<dbReference type="OrthoDB" id="40021at2759"/>
<dbReference type="EMBL" id="HG793129">
    <property type="protein sequence ID" value="CDK28718.1"/>
    <property type="molecule type" value="Genomic_DNA"/>
</dbReference>
<comment type="pathway">
    <text evidence="1">Lipid metabolism.</text>
</comment>
<reference evidence="13" key="2">
    <citation type="submission" date="2014-02" db="EMBL/GenBank/DDBJ databases">
        <title>Complete DNA sequence of /Kuraishia capsulata/ illustrates novel genomic features among budding yeasts (/Saccharomycotina/).</title>
        <authorList>
            <person name="Morales L."/>
            <person name="Noel B."/>
            <person name="Porcel B."/>
            <person name="Marcet-Houben M."/>
            <person name="Hullo M-F."/>
            <person name="Sacerdot C."/>
            <person name="Tekaia F."/>
            <person name="Leh-Louis V."/>
            <person name="Despons L."/>
            <person name="Khanna V."/>
            <person name="Aury J-M."/>
            <person name="Barbe V."/>
            <person name="Couloux A."/>
            <person name="Labadie K."/>
            <person name="Pelletier E."/>
            <person name="Souciet J-L."/>
            <person name="Boekhout T."/>
            <person name="Gabaldon T."/>
            <person name="Wincker P."/>
            <person name="Dujon B."/>
        </authorList>
    </citation>
    <scope>NUCLEOTIDE SEQUENCE</scope>
    <source>
        <strain evidence="13">CBS 1993</strain>
    </source>
</reference>
<keyword evidence="4" id="KW-0808">Transferase</keyword>
<dbReference type="GO" id="GO:0005737">
    <property type="term" value="C:cytoplasm"/>
    <property type="evidence" value="ECO:0007669"/>
    <property type="project" value="TreeGrafter"/>
</dbReference>
<name>W6MQT8_9ASCO</name>
<evidence type="ECO:0000256" key="7">
    <source>
        <dbReference type="ARBA" id="ARBA00023209"/>
    </source>
</evidence>
<protein>
    <recommendedName>
        <fullName evidence="10">ethanolamine-phosphate cytidylyltransferase</fullName>
        <ecNumber evidence="10">2.7.7.14</ecNumber>
    </recommendedName>
    <alternativeName>
        <fullName evidence="11">CTP:phosphoethanolamine cytidylyltransferase</fullName>
    </alternativeName>
</protein>
<keyword evidence="6" id="KW-0443">Lipid metabolism</keyword>
<keyword evidence="14" id="KW-1185">Reference proteome</keyword>
<dbReference type="PANTHER" id="PTHR45780">
    <property type="entry name" value="ETHANOLAMINE-PHOSPHATE CYTIDYLYLTRANSFERASE"/>
    <property type="match status" value="1"/>
</dbReference>
<dbReference type="PANTHER" id="PTHR45780:SF2">
    <property type="entry name" value="ETHANOLAMINE-PHOSPHATE CYTIDYLYLTRANSFERASE"/>
    <property type="match status" value="1"/>
</dbReference>
<dbReference type="GeneID" id="34522096"/>
<comment type="similarity">
    <text evidence="2">Belongs to the cytidylyltransferase family.</text>
</comment>
<gene>
    <name evidence="13" type="ORF">KUCA_T00004702001</name>
</gene>
<evidence type="ECO:0000256" key="6">
    <source>
        <dbReference type="ARBA" id="ARBA00023098"/>
    </source>
</evidence>
<sequence>MGVLISRIMVRGFCFVQMKFQAANNSGHAGAMLQARQLGKELYVGVHSDEEILENKGPVVMHLAERVIAVQGCKWCTECVPNAPYVTDPDFMKAHGCNYVVHGDDITTDANGEDCYRVVKDLGMFLVVKRTPNISTTDLVGRMLVLTKSHHIPSITPYDWLSYKTDKESLALHTLLLNDSVERFQMYSSAEDGLSPGSAVFVYTPEDQKLNALVNPESQKWSNSPKIYYIDGGFDLFNPGHIIALRMVKEMAAKEDALVLVGLNDDTTINKAKGLNFPVMNLFERSLCVLQSKYVDGLILGVPSVTSLQFLKTIPGEVVKVCHGPTADVDSYYSEVKAAGLYLELGPHEYDDMSTEVIINRVLDNRKSYEERQRKKGWKSEIEKQLLEQEKTA</sequence>
<accession>W6MQT8</accession>
<evidence type="ECO:0000256" key="3">
    <source>
        <dbReference type="ARBA" id="ARBA00022516"/>
    </source>
</evidence>
<feature type="domain" description="Cytidyltransferase-like" evidence="12">
    <location>
        <begin position="230"/>
        <end position="317"/>
    </location>
</feature>
<evidence type="ECO:0000256" key="2">
    <source>
        <dbReference type="ARBA" id="ARBA00010101"/>
    </source>
</evidence>
<evidence type="ECO:0000256" key="4">
    <source>
        <dbReference type="ARBA" id="ARBA00022679"/>
    </source>
</evidence>
<evidence type="ECO:0000313" key="13">
    <source>
        <dbReference type="EMBL" id="CDK28718.1"/>
    </source>
</evidence>
<dbReference type="AlphaFoldDB" id="W6MQT8"/>
<organism evidence="13 14">
    <name type="scientific">Kuraishia capsulata CBS 1993</name>
    <dbReference type="NCBI Taxonomy" id="1382522"/>
    <lineage>
        <taxon>Eukaryota</taxon>
        <taxon>Fungi</taxon>
        <taxon>Dikarya</taxon>
        <taxon>Ascomycota</taxon>
        <taxon>Saccharomycotina</taxon>
        <taxon>Pichiomycetes</taxon>
        <taxon>Pichiales</taxon>
        <taxon>Pichiaceae</taxon>
        <taxon>Kuraishia</taxon>
    </lineage>
</organism>
<evidence type="ECO:0000256" key="10">
    <source>
        <dbReference type="ARBA" id="ARBA00024221"/>
    </source>
</evidence>
<evidence type="ECO:0000313" key="14">
    <source>
        <dbReference type="Proteomes" id="UP000019384"/>
    </source>
</evidence>
<dbReference type="InterPro" id="IPR014729">
    <property type="entry name" value="Rossmann-like_a/b/a_fold"/>
</dbReference>
<evidence type="ECO:0000259" key="12">
    <source>
        <dbReference type="Pfam" id="PF01467"/>
    </source>
</evidence>
<dbReference type="HOGENOM" id="CLU_031246_0_0_1"/>
<keyword evidence="8" id="KW-1208">Phospholipid metabolism</keyword>
<dbReference type="STRING" id="1382522.W6MQT8"/>
<evidence type="ECO:0000256" key="1">
    <source>
        <dbReference type="ARBA" id="ARBA00005189"/>
    </source>
</evidence>
<dbReference type="GO" id="GO:0006646">
    <property type="term" value="P:phosphatidylethanolamine biosynthetic process"/>
    <property type="evidence" value="ECO:0007669"/>
    <property type="project" value="UniProtKB-UniPathway"/>
</dbReference>
<dbReference type="NCBIfam" id="TIGR00125">
    <property type="entry name" value="cyt_tran_rel"/>
    <property type="match status" value="1"/>
</dbReference>
<reference evidence="13" key="1">
    <citation type="submission" date="2013-12" db="EMBL/GenBank/DDBJ databases">
        <authorList>
            <person name="Genoscope - CEA"/>
        </authorList>
    </citation>
    <scope>NUCLEOTIDE SEQUENCE</scope>
    <source>
        <strain evidence="13">CBS 1993</strain>
    </source>
</reference>
<keyword evidence="3" id="KW-0444">Lipid biosynthesis</keyword>
<evidence type="ECO:0000256" key="11">
    <source>
        <dbReference type="ARBA" id="ARBA00031473"/>
    </source>
</evidence>
<evidence type="ECO:0000256" key="5">
    <source>
        <dbReference type="ARBA" id="ARBA00022695"/>
    </source>
</evidence>
<dbReference type="Pfam" id="PF01467">
    <property type="entry name" value="CTP_transf_like"/>
    <property type="match status" value="2"/>
</dbReference>
<feature type="domain" description="Cytidyltransferase-like" evidence="12">
    <location>
        <begin position="27"/>
        <end position="140"/>
    </location>
</feature>
<keyword evidence="5" id="KW-0548">Nucleotidyltransferase</keyword>
<proteinExistence type="inferred from homology"/>
<evidence type="ECO:0000256" key="8">
    <source>
        <dbReference type="ARBA" id="ARBA00023264"/>
    </source>
</evidence>